<name>A0A933GLP1_UNCTE</name>
<evidence type="ECO:0000313" key="7">
    <source>
        <dbReference type="Proteomes" id="UP000772181"/>
    </source>
</evidence>
<dbReference type="HAMAP" id="MF_00057">
    <property type="entry name" value="KdsB"/>
    <property type="match status" value="1"/>
</dbReference>
<evidence type="ECO:0000313" key="6">
    <source>
        <dbReference type="EMBL" id="MBI4595658.1"/>
    </source>
</evidence>
<dbReference type="Gene3D" id="3.90.550.10">
    <property type="entry name" value="Spore Coat Polysaccharide Biosynthesis Protein SpsA, Chain A"/>
    <property type="match status" value="1"/>
</dbReference>
<dbReference type="AlphaFoldDB" id="A0A933GLP1"/>
<sequence length="262" mass="29508">MKQATKVIAVIPARYASTRFPGKPLALILGKPMLQYVYERSNQAALVDKVVIATDDERITSAAESFGAEVVMTSPDCATGTDRIAEVSKRNKYKGFGLVVNVQGDEPLIDPKMIDSCVEVMLKNSKWAMATSKCSLENLKELFDPNVVKVVTDKTERALYFSRSPIPYDRDRWGNIFSDKEPFRSGLDFYHVFRHIGIYVYRRHFLLKFTELAPTPLEKTERLEQLRALEHGFTIGVVKTKSKSVGVDTPEDLALVEEILKG</sequence>
<comment type="function">
    <text evidence="5">Activates KDO (a required 8-carbon sugar) for incorporation into bacterial lipopolysaccharide in Gram-negative bacteria.</text>
</comment>
<comment type="subcellular location">
    <subcellularLocation>
        <location evidence="5">Cytoplasm</location>
    </subcellularLocation>
    <subcellularLocation>
        <location evidence="1">Membrane</location>
    </subcellularLocation>
</comment>
<protein>
    <recommendedName>
        <fullName evidence="5">3-deoxy-manno-octulosonate cytidylyltransferase</fullName>
        <ecNumber evidence="5">2.7.7.38</ecNumber>
    </recommendedName>
    <alternativeName>
        <fullName evidence="5">CMP-2-keto-3-deoxyoctulosonic acid synthase</fullName>
        <shortName evidence="5">CKS</shortName>
        <shortName evidence="5">CMP-KDO synthase</shortName>
    </alternativeName>
</protein>
<comment type="similarity">
    <text evidence="5">Belongs to the KdsB family.</text>
</comment>
<dbReference type="Proteomes" id="UP000772181">
    <property type="component" value="Unassembled WGS sequence"/>
</dbReference>
<evidence type="ECO:0000256" key="3">
    <source>
        <dbReference type="ARBA" id="ARBA00022695"/>
    </source>
</evidence>
<dbReference type="InterPro" id="IPR003329">
    <property type="entry name" value="Cytidylyl_trans"/>
</dbReference>
<evidence type="ECO:0000256" key="4">
    <source>
        <dbReference type="ARBA" id="ARBA00022985"/>
    </source>
</evidence>
<comment type="caution">
    <text evidence="6">The sequence shown here is derived from an EMBL/GenBank/DDBJ whole genome shotgun (WGS) entry which is preliminary data.</text>
</comment>
<dbReference type="SUPFAM" id="SSF53448">
    <property type="entry name" value="Nucleotide-diphospho-sugar transferases"/>
    <property type="match status" value="1"/>
</dbReference>
<dbReference type="GO" id="GO:0008690">
    <property type="term" value="F:3-deoxy-manno-octulosonate cytidylyltransferase activity"/>
    <property type="evidence" value="ECO:0007669"/>
    <property type="project" value="UniProtKB-UniRule"/>
</dbReference>
<dbReference type="NCBIfam" id="TIGR00466">
    <property type="entry name" value="kdsB"/>
    <property type="match status" value="1"/>
</dbReference>
<reference evidence="6" key="1">
    <citation type="submission" date="2020-07" db="EMBL/GenBank/DDBJ databases">
        <title>Huge and variable diversity of episymbiotic CPR bacteria and DPANN archaea in groundwater ecosystems.</title>
        <authorList>
            <person name="He C.Y."/>
            <person name="Keren R."/>
            <person name="Whittaker M."/>
            <person name="Farag I.F."/>
            <person name="Doudna J."/>
            <person name="Cate J.H.D."/>
            <person name="Banfield J.F."/>
        </authorList>
    </citation>
    <scope>NUCLEOTIDE SEQUENCE</scope>
    <source>
        <strain evidence="6">NC_groundwater_1482_Ag_S-0.65um_47_24</strain>
    </source>
</reference>
<proteinExistence type="inferred from homology"/>
<dbReference type="PANTHER" id="PTHR42866:SF2">
    <property type="entry name" value="3-DEOXY-MANNO-OCTULOSONATE CYTIDYLYLTRANSFERASE, MITOCHONDRIAL"/>
    <property type="match status" value="1"/>
</dbReference>
<dbReference type="EC" id="2.7.7.38" evidence="5"/>
<comment type="catalytic activity">
    <reaction evidence="5">
        <text>3-deoxy-alpha-D-manno-oct-2-ulosonate + CTP = CMP-3-deoxy-beta-D-manno-octulosonate + diphosphate</text>
        <dbReference type="Rhea" id="RHEA:23448"/>
        <dbReference type="ChEBI" id="CHEBI:33019"/>
        <dbReference type="ChEBI" id="CHEBI:37563"/>
        <dbReference type="ChEBI" id="CHEBI:85986"/>
        <dbReference type="ChEBI" id="CHEBI:85987"/>
        <dbReference type="EC" id="2.7.7.38"/>
    </reaction>
</comment>
<dbReference type="NCBIfam" id="NF003952">
    <property type="entry name" value="PRK05450.1-5"/>
    <property type="match status" value="1"/>
</dbReference>
<comment type="pathway">
    <text evidence="5">Nucleotide-sugar biosynthesis; CMP-3-deoxy-D-manno-octulosonate biosynthesis; CMP-3-deoxy-D-manno-octulosonate from 3-deoxy-D-manno-octulosonate and CTP: step 1/1.</text>
</comment>
<dbReference type="NCBIfam" id="NF003950">
    <property type="entry name" value="PRK05450.1-3"/>
    <property type="match status" value="1"/>
</dbReference>
<dbReference type="InterPro" id="IPR029044">
    <property type="entry name" value="Nucleotide-diphossugar_trans"/>
</dbReference>
<dbReference type="InterPro" id="IPR004528">
    <property type="entry name" value="KdsB"/>
</dbReference>
<dbReference type="FunFam" id="3.90.550.10:FF:000011">
    <property type="entry name" value="3-deoxy-manno-octulosonate cytidylyltransferase"/>
    <property type="match status" value="1"/>
</dbReference>
<dbReference type="CDD" id="cd02517">
    <property type="entry name" value="CMP-KDO-Synthetase"/>
    <property type="match status" value="1"/>
</dbReference>
<dbReference type="NCBIfam" id="NF009905">
    <property type="entry name" value="PRK13368.1"/>
    <property type="match status" value="1"/>
</dbReference>
<dbReference type="PANTHER" id="PTHR42866">
    <property type="entry name" value="3-DEOXY-MANNO-OCTULOSONATE CYTIDYLYLTRANSFERASE"/>
    <property type="match status" value="1"/>
</dbReference>
<dbReference type="Pfam" id="PF02348">
    <property type="entry name" value="CTP_transf_3"/>
    <property type="match status" value="1"/>
</dbReference>
<keyword evidence="5" id="KW-0963">Cytoplasm</keyword>
<dbReference type="GO" id="GO:0005829">
    <property type="term" value="C:cytosol"/>
    <property type="evidence" value="ECO:0007669"/>
    <property type="project" value="TreeGrafter"/>
</dbReference>
<evidence type="ECO:0000256" key="5">
    <source>
        <dbReference type="HAMAP-Rule" id="MF_00057"/>
    </source>
</evidence>
<dbReference type="EMBL" id="JACQWF010000215">
    <property type="protein sequence ID" value="MBI4595658.1"/>
    <property type="molecule type" value="Genomic_DNA"/>
</dbReference>
<dbReference type="GO" id="GO:0009103">
    <property type="term" value="P:lipopolysaccharide biosynthetic process"/>
    <property type="evidence" value="ECO:0007669"/>
    <property type="project" value="UniProtKB-UniRule"/>
</dbReference>
<keyword evidence="4 5" id="KW-0448">Lipopolysaccharide biosynthesis</keyword>
<accession>A0A933GLP1</accession>
<evidence type="ECO:0000256" key="2">
    <source>
        <dbReference type="ARBA" id="ARBA00022679"/>
    </source>
</evidence>
<keyword evidence="3 5" id="KW-0548">Nucleotidyltransferase</keyword>
<dbReference type="GO" id="GO:0016020">
    <property type="term" value="C:membrane"/>
    <property type="evidence" value="ECO:0007669"/>
    <property type="project" value="UniProtKB-SubCell"/>
</dbReference>
<organism evidence="6 7">
    <name type="scientific">Tectimicrobiota bacterium</name>
    <dbReference type="NCBI Taxonomy" id="2528274"/>
    <lineage>
        <taxon>Bacteria</taxon>
        <taxon>Pseudomonadati</taxon>
        <taxon>Nitrospinota/Tectimicrobiota group</taxon>
        <taxon>Candidatus Tectimicrobiota</taxon>
    </lineage>
</organism>
<dbReference type="GO" id="GO:0033468">
    <property type="term" value="P:CMP-keto-3-deoxy-D-manno-octulosonic acid biosynthetic process"/>
    <property type="evidence" value="ECO:0007669"/>
    <property type="project" value="UniProtKB-UniRule"/>
</dbReference>
<gene>
    <name evidence="5 6" type="primary">kdsB</name>
    <name evidence="6" type="ORF">HY730_04675</name>
</gene>
<keyword evidence="2 5" id="KW-0808">Transferase</keyword>
<evidence type="ECO:0000256" key="1">
    <source>
        <dbReference type="ARBA" id="ARBA00004370"/>
    </source>
</evidence>